<proteinExistence type="predicted"/>
<gene>
    <name evidence="3" type="ORF">RHS04_09476</name>
</gene>
<feature type="compositionally biased region" description="Low complexity" evidence="1">
    <location>
        <begin position="634"/>
        <end position="656"/>
    </location>
</feature>
<feature type="region of interest" description="Disordered" evidence="1">
    <location>
        <begin position="613"/>
        <end position="692"/>
    </location>
</feature>
<comment type="caution">
    <text evidence="3">The sequence shown here is derived from an EMBL/GenBank/DDBJ whole genome shotgun (WGS) entry which is preliminary data.</text>
</comment>
<feature type="region of interest" description="Disordered" evidence="1">
    <location>
        <begin position="519"/>
        <end position="543"/>
    </location>
</feature>
<evidence type="ECO:0000313" key="4">
    <source>
        <dbReference type="Proteomes" id="UP000650582"/>
    </source>
</evidence>
<accession>A0A8H7GYX3</accession>
<reference evidence="3" key="1">
    <citation type="submission" date="2020-09" db="EMBL/GenBank/DDBJ databases">
        <title>Comparative genome analyses of four rice-infecting Rhizoctonia solani isolates reveal extensive enrichment of homogalacturonan modification genes.</title>
        <authorList>
            <person name="Lee D.-Y."/>
            <person name="Jeon J."/>
            <person name="Kim K.-T."/>
            <person name="Cheong K."/>
            <person name="Song H."/>
            <person name="Choi G."/>
            <person name="Ko J."/>
            <person name="Opiyo S.O."/>
            <person name="Zuo S."/>
            <person name="Madhav S."/>
            <person name="Lee Y.-H."/>
            <person name="Wang G.-L."/>
        </authorList>
    </citation>
    <scope>NUCLEOTIDE SEQUENCE</scope>
    <source>
        <strain evidence="3">AG1-IA YN-7</strain>
    </source>
</reference>
<feature type="domain" description="DUF3835" evidence="2">
    <location>
        <begin position="672"/>
        <end position="688"/>
    </location>
</feature>
<dbReference type="Proteomes" id="UP000650582">
    <property type="component" value="Unassembled WGS sequence"/>
</dbReference>
<evidence type="ECO:0000256" key="1">
    <source>
        <dbReference type="SAM" id="MobiDB-lite"/>
    </source>
</evidence>
<feature type="compositionally biased region" description="Polar residues" evidence="1">
    <location>
        <begin position="91"/>
        <end position="112"/>
    </location>
</feature>
<evidence type="ECO:0000313" key="3">
    <source>
        <dbReference type="EMBL" id="KAF8666592.1"/>
    </source>
</evidence>
<sequence length="692" mass="74499">MSTSTPEGEARSIAASKQEALRALFNSLVPNGQMTIPDDTNLDRLAEKLDELLASKGGLDAYTNIPRDDQGRPLNEEGLPIMEIIEPITNANDSETQSSLADIPSSSTSVSGQPLLSPLPSWALSPAALAARRRERDRILDILEREEEEEFAREAGAAVTYEPTDRNSTVSHSVPTTPPRTLDQVVRSSTPISRPTASLPISSSYEGSSQPSGDSAAQPSREPLTTRKPKKQKSVSFVDPPSNDHDDRPRAPKPELDWGDVIPVQLGSRKPGPAKGHGVMKDLVIERPTGQSASIVHRVVDSDDEDEHEELNGIHDVPEDEDSETEVPKEAFGQLTTSDDEPDTDPEDPAQSIDIDDTDFDEAMLQREIALAYYARRNQIGTDIASGPLFNSSAMDRTVNHDEGKEQSDGGVMEANSSRFRGSRLPGDPQTLINSAVQFGRLVDGELVAEAIADKEVEASVNTLTGGDDADQEDMTEKMIELLRQGDTYVGDDHATTEPKRSIKHAPGKMPATVLTDARPSVSNLTPPRSIMKQQGTIRRASPQSNLANLGSAAIGHTSLPGRAIPPPPTVDQPMIIESGFGFDPAFQVAPRPKPSGAKAVAPMSELVKERITAPSAASAAPKKISRFAQSRGSSQLPTSQIPISPPSSSLKTPTTVGSDVLERTLNSSGEVEKSEPPKRMSRFRAERSGWM</sequence>
<feature type="region of interest" description="Disordered" evidence="1">
    <location>
        <begin position="91"/>
        <end position="117"/>
    </location>
</feature>
<feature type="compositionally biased region" description="Low complexity" evidence="1">
    <location>
        <begin position="614"/>
        <end position="623"/>
    </location>
</feature>
<dbReference type="InterPro" id="IPR024325">
    <property type="entry name" value="DUF3835"/>
</dbReference>
<feature type="compositionally biased region" description="Polar residues" evidence="1">
    <location>
        <begin position="521"/>
        <end position="543"/>
    </location>
</feature>
<dbReference type="EMBL" id="JACYCC010000398">
    <property type="protein sequence ID" value="KAF8666592.1"/>
    <property type="molecule type" value="Genomic_DNA"/>
</dbReference>
<organism evidence="3 4">
    <name type="scientific">Rhizoctonia solani</name>
    <dbReference type="NCBI Taxonomy" id="456999"/>
    <lineage>
        <taxon>Eukaryota</taxon>
        <taxon>Fungi</taxon>
        <taxon>Dikarya</taxon>
        <taxon>Basidiomycota</taxon>
        <taxon>Agaricomycotina</taxon>
        <taxon>Agaricomycetes</taxon>
        <taxon>Cantharellales</taxon>
        <taxon>Ceratobasidiaceae</taxon>
        <taxon>Rhizoctonia</taxon>
    </lineage>
</organism>
<dbReference type="AlphaFoldDB" id="A0A8H7GYX3"/>
<feature type="region of interest" description="Disordered" evidence="1">
    <location>
        <begin position="399"/>
        <end position="427"/>
    </location>
</feature>
<feature type="compositionally biased region" description="Acidic residues" evidence="1">
    <location>
        <begin position="338"/>
        <end position="357"/>
    </location>
</feature>
<name>A0A8H7GYX3_9AGAM</name>
<evidence type="ECO:0000259" key="2">
    <source>
        <dbReference type="Pfam" id="PF12927"/>
    </source>
</evidence>
<feature type="compositionally biased region" description="Polar residues" evidence="1">
    <location>
        <begin position="166"/>
        <end position="175"/>
    </location>
</feature>
<feature type="compositionally biased region" description="Low complexity" evidence="1">
    <location>
        <begin position="202"/>
        <end position="215"/>
    </location>
</feature>
<feature type="compositionally biased region" description="Basic and acidic residues" evidence="1">
    <location>
        <begin position="242"/>
        <end position="256"/>
    </location>
</feature>
<protein>
    <recommendedName>
        <fullName evidence="2">DUF3835 domain-containing protein</fullName>
    </recommendedName>
</protein>
<feature type="compositionally biased region" description="Basic and acidic residues" evidence="1">
    <location>
        <begin position="399"/>
        <end position="408"/>
    </location>
</feature>
<feature type="domain" description="DUF3835" evidence="2">
    <location>
        <begin position="356"/>
        <end position="425"/>
    </location>
</feature>
<feature type="compositionally biased region" description="Basic and acidic residues" evidence="1">
    <location>
        <begin position="671"/>
        <end position="692"/>
    </location>
</feature>
<dbReference type="Pfam" id="PF12927">
    <property type="entry name" value="DUF3835"/>
    <property type="match status" value="2"/>
</dbReference>
<feature type="compositionally biased region" description="Polar residues" evidence="1">
    <location>
        <begin position="186"/>
        <end position="201"/>
    </location>
</feature>
<feature type="region of interest" description="Disordered" evidence="1">
    <location>
        <begin position="144"/>
        <end position="357"/>
    </location>
</feature>